<accession>A0ABY5HSM1</accession>
<name>A0ABY5HSM1_9SPIR</name>
<evidence type="ECO:0000313" key="1">
    <source>
        <dbReference type="EMBL" id="UTY27922.1"/>
    </source>
</evidence>
<sequence length="816" mass="90229">MKKMFFVLMILVLTVSSCNLFLNEEYGELILSFDGTLPDGARALDSNGLPVLSSSRMKINIIKENGYTVTRELSAEEPKSLVELVPVGETIEIIVTAINPSGQWSGRTFHTVASGQNQVTVLLNKNVSGLNNLLFTQTVEGQHDYNLTLYMGGKEINAPKSENPYSFARDSKGRLYVRYRDGDTYLVRYTSEGELDVHPAKTTIKFLANDYTTGKMYGMGVGLNEINENDLTHPTTITGFSTVNNFFAVDNGRVAWLSGSSGASGNIKINAASLTGASHSDILINSHIDIHHCEPSEVKDIFIRGDYVYVLFNTVNESITSSDPNLYSLGGVVRYNINNLAGNHVKIGFSNSVGFENRAVPASYYSENFYGAVKVIGFDDENIYIADDGFDAADTPAGSRIVKNRNRIAAINIATNTVSFTEEYTAKWYNEWKEWRTPNTKTVVWKSDADSSRIGMNYYQVEKGDEDLSGANPFITSSVHEFSGVLYSDVFCYDSAGNFYVSGKDNNEKLYRYVLEDDGNYETDGEKAISEKPTTIAVSVSSVPDDAGKTILFYYFESGYDHNIGRLAWYTDDFDHASQLRNITLSDLGQNDTVTAMAANKDGIFVAVKTVTDKDSLNEKYKITVKKYAHQPLGSQASISAVETVTVVNETSTNYPNVVDPPPHWTAEQANAYINEDLNALYISDGVLYGLTTNQKGYIEGFFSKATEVFIGGKLLKIGNTKSLGSYVVVLYKNDGLRPATSGEFAPYRFIAVKPKKLVIASDGYYGKETTPRNKNKVFVFDIGNWAHPDETVTHAIINFSKQLNYSSGSFIWTSE</sequence>
<organism evidence="1 2">
    <name type="scientific">Treponema putidum</name>
    <dbReference type="NCBI Taxonomy" id="221027"/>
    <lineage>
        <taxon>Bacteria</taxon>
        <taxon>Pseudomonadati</taxon>
        <taxon>Spirochaetota</taxon>
        <taxon>Spirochaetia</taxon>
        <taxon>Spirochaetales</taxon>
        <taxon>Treponemataceae</taxon>
        <taxon>Treponema</taxon>
    </lineage>
</organism>
<evidence type="ECO:0000313" key="2">
    <source>
        <dbReference type="Proteomes" id="UP001059401"/>
    </source>
</evidence>
<dbReference type="Proteomes" id="UP001059401">
    <property type="component" value="Chromosome"/>
</dbReference>
<gene>
    <name evidence="1" type="ORF">E4N76_02190</name>
</gene>
<dbReference type="PROSITE" id="PS51257">
    <property type="entry name" value="PROKAR_LIPOPROTEIN"/>
    <property type="match status" value="1"/>
</dbReference>
<keyword evidence="2" id="KW-1185">Reference proteome</keyword>
<dbReference type="RefSeq" id="WP_255805931.1">
    <property type="nucleotide sequence ID" value="NZ_CP038802.1"/>
</dbReference>
<protein>
    <submittedName>
        <fullName evidence="1">Uncharacterized protein</fullName>
    </submittedName>
</protein>
<reference evidence="1" key="1">
    <citation type="submission" date="2019-04" db="EMBL/GenBank/DDBJ databases">
        <title>Whole genome sequencing of oral phylogroup 2 treponemes.</title>
        <authorList>
            <person name="Chan Y."/>
            <person name="Zeng H.H."/>
            <person name="Yu X.L."/>
            <person name="Leung W.K."/>
            <person name="Watt R.M."/>
        </authorList>
    </citation>
    <scope>NUCLEOTIDE SEQUENCE</scope>
    <source>
        <strain evidence="1">OMZ 847</strain>
    </source>
</reference>
<proteinExistence type="predicted"/>
<dbReference type="EMBL" id="CP038802">
    <property type="protein sequence ID" value="UTY27922.1"/>
    <property type="molecule type" value="Genomic_DNA"/>
</dbReference>